<reference evidence="2" key="2">
    <citation type="submission" date="2019-07" db="EMBL/GenBank/DDBJ databases">
        <authorList>
            <person name="Seetharam A."/>
            <person name="Woodhouse M."/>
            <person name="Cannon E."/>
        </authorList>
    </citation>
    <scope>NUCLEOTIDE SEQUENCE [LARGE SCALE GENOMIC DNA]</scope>
    <source>
        <strain evidence="2">cv. B73</strain>
    </source>
</reference>
<evidence type="ECO:0000256" key="1">
    <source>
        <dbReference type="SAM" id="MobiDB-lite"/>
    </source>
</evidence>
<feature type="compositionally biased region" description="Low complexity" evidence="1">
    <location>
        <begin position="28"/>
        <end position="37"/>
    </location>
</feature>
<dbReference type="Gramene" id="Zm00001eb380150_T001">
    <property type="protein sequence ID" value="Zm00001eb380150_P001"/>
    <property type="gene ID" value="Zm00001eb380150"/>
</dbReference>
<reference evidence="3" key="1">
    <citation type="journal article" date="2009" name="Science">
        <title>The B73 maize genome: complexity, diversity, and dynamics.</title>
        <authorList>
            <person name="Schnable P.S."/>
            <person name="Ware D."/>
            <person name="Fulton R.S."/>
            <person name="Stein J.C."/>
            <person name="Wei F."/>
            <person name="Pasternak S."/>
            <person name="Liang C."/>
            <person name="Zhang J."/>
            <person name="Fulton L."/>
            <person name="Graves T.A."/>
            <person name="Minx P."/>
            <person name="Reily A.D."/>
            <person name="Courtney L."/>
            <person name="Kruchowski S.S."/>
            <person name="Tomlinson C."/>
            <person name="Strong C."/>
            <person name="Delehaunty K."/>
            <person name="Fronick C."/>
            <person name="Courtney B."/>
            <person name="Rock S.M."/>
            <person name="Belter E."/>
            <person name="Du F."/>
            <person name="Kim K."/>
            <person name="Abbott R.M."/>
            <person name="Cotton M."/>
            <person name="Levy A."/>
            <person name="Marchetto P."/>
            <person name="Ochoa K."/>
            <person name="Jackson S.M."/>
            <person name="Gillam B."/>
            <person name="Chen W."/>
            <person name="Yan L."/>
            <person name="Higginbotham J."/>
            <person name="Cardenas M."/>
            <person name="Waligorski J."/>
            <person name="Applebaum E."/>
            <person name="Phelps L."/>
            <person name="Falcone J."/>
            <person name="Kanchi K."/>
            <person name="Thane T."/>
            <person name="Scimone A."/>
            <person name="Thane N."/>
            <person name="Henke J."/>
            <person name="Wang T."/>
            <person name="Ruppert J."/>
            <person name="Shah N."/>
            <person name="Rotter K."/>
            <person name="Hodges J."/>
            <person name="Ingenthron E."/>
            <person name="Cordes M."/>
            <person name="Kohlberg S."/>
            <person name="Sgro J."/>
            <person name="Delgado B."/>
            <person name="Mead K."/>
            <person name="Chinwalla A."/>
            <person name="Leonard S."/>
            <person name="Crouse K."/>
            <person name="Collura K."/>
            <person name="Kudrna D."/>
            <person name="Currie J."/>
            <person name="He R."/>
            <person name="Angelova A."/>
            <person name="Rajasekar S."/>
            <person name="Mueller T."/>
            <person name="Lomeli R."/>
            <person name="Scara G."/>
            <person name="Ko A."/>
            <person name="Delaney K."/>
            <person name="Wissotski M."/>
            <person name="Lopez G."/>
            <person name="Campos D."/>
            <person name="Braidotti M."/>
            <person name="Ashley E."/>
            <person name="Golser W."/>
            <person name="Kim H."/>
            <person name="Lee S."/>
            <person name="Lin J."/>
            <person name="Dujmic Z."/>
            <person name="Kim W."/>
            <person name="Talag J."/>
            <person name="Zuccolo A."/>
            <person name="Fan C."/>
            <person name="Sebastian A."/>
            <person name="Kramer M."/>
            <person name="Spiegel L."/>
            <person name="Nascimento L."/>
            <person name="Zutavern T."/>
            <person name="Miller B."/>
            <person name="Ambroise C."/>
            <person name="Muller S."/>
            <person name="Spooner W."/>
            <person name="Narechania A."/>
            <person name="Ren L."/>
            <person name="Wei S."/>
            <person name="Kumari S."/>
            <person name="Faga B."/>
            <person name="Levy M.J."/>
            <person name="McMahan L."/>
            <person name="Van Buren P."/>
            <person name="Vaughn M.W."/>
            <person name="Ying K."/>
            <person name="Yeh C.-T."/>
            <person name="Emrich S.J."/>
            <person name="Jia Y."/>
            <person name="Kalyanaraman A."/>
            <person name="Hsia A.-P."/>
            <person name="Barbazuk W.B."/>
            <person name="Baucom R.S."/>
            <person name="Brutnell T.P."/>
            <person name="Carpita N.C."/>
            <person name="Chaparro C."/>
            <person name="Chia J.-M."/>
            <person name="Deragon J.-M."/>
            <person name="Estill J.C."/>
            <person name="Fu Y."/>
            <person name="Jeddeloh J.A."/>
            <person name="Han Y."/>
            <person name="Lee H."/>
            <person name="Li P."/>
            <person name="Lisch D.R."/>
            <person name="Liu S."/>
            <person name="Liu Z."/>
            <person name="Nagel D.H."/>
            <person name="McCann M.C."/>
            <person name="SanMiguel P."/>
            <person name="Myers A.M."/>
            <person name="Nettleton D."/>
            <person name="Nguyen J."/>
            <person name="Penning B.W."/>
            <person name="Ponnala L."/>
            <person name="Schneider K.L."/>
            <person name="Schwartz D.C."/>
            <person name="Sharma A."/>
            <person name="Soderlund C."/>
            <person name="Springer N.M."/>
            <person name="Sun Q."/>
            <person name="Wang H."/>
            <person name="Waterman M."/>
            <person name="Westerman R."/>
            <person name="Wolfgruber T.K."/>
            <person name="Yang L."/>
            <person name="Yu Y."/>
            <person name="Zhang L."/>
            <person name="Zhou S."/>
            <person name="Zhu Q."/>
            <person name="Bennetzen J.L."/>
            <person name="Dawe R.K."/>
            <person name="Jiang J."/>
            <person name="Jiang N."/>
            <person name="Presting G.G."/>
            <person name="Wessler S.R."/>
            <person name="Aluru S."/>
            <person name="Martienssen R.A."/>
            <person name="Clifton S.W."/>
            <person name="McCombie W.R."/>
            <person name="Wing R.A."/>
            <person name="Wilson R.K."/>
        </authorList>
    </citation>
    <scope>NUCLEOTIDE SEQUENCE [LARGE SCALE GENOMIC DNA]</scope>
    <source>
        <strain evidence="3">cv. B73</strain>
    </source>
</reference>
<evidence type="ECO:0000313" key="3">
    <source>
        <dbReference type="Proteomes" id="UP000007305"/>
    </source>
</evidence>
<reference evidence="2" key="3">
    <citation type="submission" date="2021-05" db="UniProtKB">
        <authorList>
            <consortium name="EnsemblPlants"/>
        </authorList>
    </citation>
    <scope>IDENTIFICATION</scope>
    <source>
        <strain evidence="2">cv. B73</strain>
    </source>
</reference>
<sequence>MPGHNCPHLPPSYRATVPPTHTTVSSHPLPAAPQSQISPPPCLPRLPYKHGGVEPDVPRSQISLPTSPELLPTFGQAKEAANKDERW</sequence>
<dbReference type="EnsemblPlants" id="Zm00001eb380150_T001">
    <property type="protein sequence ID" value="Zm00001eb380150_P001"/>
    <property type="gene ID" value="Zm00001eb380150"/>
</dbReference>
<dbReference type="InParanoid" id="A0A804QYZ9"/>
<organism evidence="2 3">
    <name type="scientific">Zea mays</name>
    <name type="common">Maize</name>
    <dbReference type="NCBI Taxonomy" id="4577"/>
    <lineage>
        <taxon>Eukaryota</taxon>
        <taxon>Viridiplantae</taxon>
        <taxon>Streptophyta</taxon>
        <taxon>Embryophyta</taxon>
        <taxon>Tracheophyta</taxon>
        <taxon>Spermatophyta</taxon>
        <taxon>Magnoliopsida</taxon>
        <taxon>Liliopsida</taxon>
        <taxon>Poales</taxon>
        <taxon>Poaceae</taxon>
        <taxon>PACMAD clade</taxon>
        <taxon>Panicoideae</taxon>
        <taxon>Andropogonodae</taxon>
        <taxon>Andropogoneae</taxon>
        <taxon>Tripsacinae</taxon>
        <taxon>Zea</taxon>
    </lineage>
</organism>
<name>A0A804QYZ9_MAIZE</name>
<feature type="region of interest" description="Disordered" evidence="1">
    <location>
        <begin position="1"/>
        <end position="87"/>
    </location>
</feature>
<dbReference type="Proteomes" id="UP000007305">
    <property type="component" value="Chromosome 9"/>
</dbReference>
<dbReference type="AlphaFoldDB" id="A0A804QYZ9"/>
<protein>
    <submittedName>
        <fullName evidence="2">Uncharacterized protein</fullName>
    </submittedName>
</protein>
<evidence type="ECO:0000313" key="2">
    <source>
        <dbReference type="EnsemblPlants" id="Zm00001eb380150_P001"/>
    </source>
</evidence>
<proteinExistence type="predicted"/>
<keyword evidence="3" id="KW-1185">Reference proteome</keyword>
<accession>A0A804QYZ9</accession>